<reference evidence="3" key="1">
    <citation type="journal article" date="2021" name="Nat. Commun.">
        <title>Genetic determinants of endophytism in the Arabidopsis root mycobiome.</title>
        <authorList>
            <person name="Mesny F."/>
            <person name="Miyauchi S."/>
            <person name="Thiergart T."/>
            <person name="Pickel B."/>
            <person name="Atanasova L."/>
            <person name="Karlsson M."/>
            <person name="Huettel B."/>
            <person name="Barry K.W."/>
            <person name="Haridas S."/>
            <person name="Chen C."/>
            <person name="Bauer D."/>
            <person name="Andreopoulos W."/>
            <person name="Pangilinan J."/>
            <person name="LaButti K."/>
            <person name="Riley R."/>
            <person name="Lipzen A."/>
            <person name="Clum A."/>
            <person name="Drula E."/>
            <person name="Henrissat B."/>
            <person name="Kohler A."/>
            <person name="Grigoriev I.V."/>
            <person name="Martin F.M."/>
            <person name="Hacquard S."/>
        </authorList>
    </citation>
    <scope>NUCLEOTIDE SEQUENCE</scope>
    <source>
        <strain evidence="3">MPI-CAGE-AT-0016</strain>
    </source>
</reference>
<feature type="region of interest" description="Disordered" evidence="1">
    <location>
        <begin position="1"/>
        <end position="68"/>
    </location>
</feature>
<sequence>MAQPQASTATTKTAQEKRKKSQSQEPEMPRKRRRTVPEEEPSQAANMPPTIPPADETSSSAPLSSVQETLLEDLKPKYDVLPAFTISSTKISKRNTRILEHLHKDNGDPRPRVVYLHARPSDANKMITIVEQVKRELVRQGKSGGDWRWFQYNMLYELPPSLAAKKEGSQTAENEAEDVAEPESDDDDDFERMESRARLDKAVAPAPVRKAQMSLSIFLAQVQIPELKGRADVSTQSNEAQAAT</sequence>
<feature type="compositionally biased region" description="Polar residues" evidence="1">
    <location>
        <begin position="1"/>
        <end position="13"/>
    </location>
</feature>
<evidence type="ECO:0000313" key="4">
    <source>
        <dbReference type="Proteomes" id="UP000813385"/>
    </source>
</evidence>
<evidence type="ECO:0000313" key="3">
    <source>
        <dbReference type="EMBL" id="KAH7376446.1"/>
    </source>
</evidence>
<feature type="region of interest" description="Disordered" evidence="1">
    <location>
        <begin position="164"/>
        <end position="205"/>
    </location>
</feature>
<organism evidence="3 4">
    <name type="scientific">Plectosphaerella cucumerina</name>
    <dbReference type="NCBI Taxonomy" id="40658"/>
    <lineage>
        <taxon>Eukaryota</taxon>
        <taxon>Fungi</taxon>
        <taxon>Dikarya</taxon>
        <taxon>Ascomycota</taxon>
        <taxon>Pezizomycotina</taxon>
        <taxon>Sordariomycetes</taxon>
        <taxon>Hypocreomycetidae</taxon>
        <taxon>Glomerellales</taxon>
        <taxon>Plectosphaerellaceae</taxon>
        <taxon>Plectosphaerella</taxon>
    </lineage>
</organism>
<dbReference type="InterPro" id="IPR002775">
    <property type="entry name" value="DNA/RNA-bd_Alba-like"/>
</dbReference>
<accession>A0A8K0TUM5</accession>
<feature type="compositionally biased region" description="Basic and acidic residues" evidence="1">
    <location>
        <begin position="192"/>
        <end position="201"/>
    </location>
</feature>
<dbReference type="AlphaFoldDB" id="A0A8K0TUM5"/>
<dbReference type="OrthoDB" id="424402at2759"/>
<gene>
    <name evidence="3" type="ORF">B0T11DRAFT_272352</name>
</gene>
<proteinExistence type="predicted"/>
<dbReference type="Proteomes" id="UP000813385">
    <property type="component" value="Unassembled WGS sequence"/>
</dbReference>
<evidence type="ECO:0000259" key="2">
    <source>
        <dbReference type="Pfam" id="PF01918"/>
    </source>
</evidence>
<feature type="compositionally biased region" description="Acidic residues" evidence="1">
    <location>
        <begin position="174"/>
        <end position="191"/>
    </location>
</feature>
<comment type="caution">
    <text evidence="3">The sequence shown here is derived from an EMBL/GenBank/DDBJ whole genome shotgun (WGS) entry which is preliminary data.</text>
</comment>
<feature type="compositionally biased region" description="Polar residues" evidence="1">
    <location>
        <begin position="56"/>
        <end position="68"/>
    </location>
</feature>
<dbReference type="Pfam" id="PF01918">
    <property type="entry name" value="Alba"/>
    <property type="match status" value="1"/>
</dbReference>
<evidence type="ECO:0000256" key="1">
    <source>
        <dbReference type="SAM" id="MobiDB-lite"/>
    </source>
</evidence>
<feature type="domain" description="DNA/RNA-binding protein Alba-like" evidence="2">
    <location>
        <begin position="86"/>
        <end position="137"/>
    </location>
</feature>
<dbReference type="GO" id="GO:0003676">
    <property type="term" value="F:nucleic acid binding"/>
    <property type="evidence" value="ECO:0007669"/>
    <property type="project" value="InterPro"/>
</dbReference>
<dbReference type="EMBL" id="JAGPXD010000001">
    <property type="protein sequence ID" value="KAH7376446.1"/>
    <property type="molecule type" value="Genomic_DNA"/>
</dbReference>
<name>A0A8K0TUM5_9PEZI</name>
<protein>
    <recommendedName>
        <fullName evidence="2">DNA/RNA-binding protein Alba-like domain-containing protein</fullName>
    </recommendedName>
</protein>
<keyword evidence="4" id="KW-1185">Reference proteome</keyword>